<proteinExistence type="predicted"/>
<comment type="caution">
    <text evidence="1">The sequence shown here is derived from an EMBL/GenBank/DDBJ whole genome shotgun (WGS) entry which is preliminary data.</text>
</comment>
<protein>
    <submittedName>
        <fullName evidence="1">Uncharacterized protein</fullName>
    </submittedName>
</protein>
<reference evidence="1 2" key="1">
    <citation type="submission" date="2024-02" db="EMBL/GenBank/DDBJ databases">
        <authorList>
            <person name="Daric V."/>
            <person name="Darras S."/>
        </authorList>
    </citation>
    <scope>NUCLEOTIDE SEQUENCE [LARGE SCALE GENOMIC DNA]</scope>
</reference>
<dbReference type="Proteomes" id="UP001642483">
    <property type="component" value="Unassembled WGS sequence"/>
</dbReference>
<evidence type="ECO:0000313" key="1">
    <source>
        <dbReference type="EMBL" id="CAK8680469.1"/>
    </source>
</evidence>
<accession>A0ABP0FLC3</accession>
<sequence>MNLEELGNSRESWCTVELNKSQDWCRTERKHYKENFNSTAFDPTRNMQLEQRCQWKVDAPTHRERRHFSLSHSCQLNF</sequence>
<gene>
    <name evidence="1" type="ORF">CVLEPA_LOCUS10716</name>
</gene>
<organism evidence="1 2">
    <name type="scientific">Clavelina lepadiformis</name>
    <name type="common">Light-bulb sea squirt</name>
    <name type="synonym">Ascidia lepadiformis</name>
    <dbReference type="NCBI Taxonomy" id="159417"/>
    <lineage>
        <taxon>Eukaryota</taxon>
        <taxon>Metazoa</taxon>
        <taxon>Chordata</taxon>
        <taxon>Tunicata</taxon>
        <taxon>Ascidiacea</taxon>
        <taxon>Aplousobranchia</taxon>
        <taxon>Clavelinidae</taxon>
        <taxon>Clavelina</taxon>
    </lineage>
</organism>
<evidence type="ECO:0000313" key="2">
    <source>
        <dbReference type="Proteomes" id="UP001642483"/>
    </source>
</evidence>
<name>A0ABP0FLC3_CLALP</name>
<dbReference type="EMBL" id="CAWYQH010000068">
    <property type="protein sequence ID" value="CAK8680469.1"/>
    <property type="molecule type" value="Genomic_DNA"/>
</dbReference>
<keyword evidence="2" id="KW-1185">Reference proteome</keyword>